<keyword evidence="2" id="KW-0472">Membrane</keyword>
<evidence type="ECO:0000313" key="3">
    <source>
        <dbReference type="EMBL" id="MEQ2554163.1"/>
    </source>
</evidence>
<feature type="region of interest" description="Disordered" evidence="1">
    <location>
        <begin position="545"/>
        <end position="582"/>
    </location>
</feature>
<feature type="transmembrane region" description="Helical" evidence="2">
    <location>
        <begin position="402"/>
        <end position="426"/>
    </location>
</feature>
<feature type="transmembrane region" description="Helical" evidence="2">
    <location>
        <begin position="122"/>
        <end position="138"/>
    </location>
</feature>
<feature type="transmembrane region" description="Helical" evidence="2">
    <location>
        <begin position="370"/>
        <end position="395"/>
    </location>
</feature>
<evidence type="ECO:0000256" key="2">
    <source>
        <dbReference type="SAM" id="Phobius"/>
    </source>
</evidence>
<feature type="transmembrane region" description="Helical" evidence="2">
    <location>
        <begin position="150"/>
        <end position="168"/>
    </location>
</feature>
<dbReference type="Proteomes" id="UP001546774">
    <property type="component" value="Unassembled WGS sequence"/>
</dbReference>
<accession>A0ABV1H388</accession>
<reference evidence="3" key="1">
    <citation type="submission" date="2024-03" db="EMBL/GenBank/DDBJ databases">
        <title>Human intestinal bacterial collection.</title>
        <authorList>
            <person name="Pauvert C."/>
            <person name="Hitch T.C.A."/>
            <person name="Clavel T."/>
        </authorList>
    </citation>
    <scope>NUCLEOTIDE SEQUENCE [LARGE SCALE GENOMIC DNA]</scope>
    <source>
        <strain evidence="3">CLA-AA-H89B</strain>
    </source>
</reference>
<dbReference type="EMBL" id="JBBMFS010000002">
    <property type="protein sequence ID" value="MEQ2554163.1"/>
    <property type="molecule type" value="Genomic_DNA"/>
</dbReference>
<feature type="transmembrane region" description="Helical" evidence="2">
    <location>
        <begin position="232"/>
        <end position="252"/>
    </location>
</feature>
<feature type="compositionally biased region" description="Acidic residues" evidence="1">
    <location>
        <begin position="546"/>
        <end position="570"/>
    </location>
</feature>
<sequence length="582" mass="65447">MKTWIAKIKDSGPWIVFFEIFVIAQLLLIFVFNLTHLKYEAGFDSSAAMAQAMEIWNQKSIFLKHWDYQSTLGLDSVIIPASIFYGITHNIFLAYGIADCLGVLLYIYIFRDIFKMLQLPKLVRMIVYVLLLTPYSLEPLGYMPMMFTGAAYYIIKVLIPIMLIDILLKIRLEIPVRRYLHILITYFAAVYLTALSCGLYLLICGLLPIILYELFTVICSGSFKNFLSKNTLLLAASLVIYGLGYASAKIYGADIFTNEMVLTTAENFVNNFAKCIVGIAELFGALPNQKIVVTSAFGIHYLSHMAAFLLFVIILIATIKTVHPLSGLLKNGQTDSTVQTVAGMVCCIIAVNLAVLILTDTTYGSETFEFRYHLIPVVSGFLVVGIGIGGLVAWLKAHPNPLIFTSAMALIAIIWLLCNIVFYYYYTSRNNYETSTAITGYVQEHSDCDLVYFIGDSDSEIIEVARIARLLENRLNIIDGISVGSFLGWGASRTYYDPMETFDKVIIVCTDETYDSIEPYYRRGMTKLGTVDDYTLYELIHILSPEEYEKEQENEEDILSEDESASDDEGNTISGNDTDTEY</sequence>
<feature type="transmembrane region" description="Helical" evidence="2">
    <location>
        <begin position="92"/>
        <end position="110"/>
    </location>
</feature>
<protein>
    <submittedName>
        <fullName evidence="3">Uncharacterized protein</fullName>
    </submittedName>
</protein>
<proteinExistence type="predicted"/>
<keyword evidence="2" id="KW-1133">Transmembrane helix</keyword>
<evidence type="ECO:0000313" key="4">
    <source>
        <dbReference type="Proteomes" id="UP001546774"/>
    </source>
</evidence>
<feature type="transmembrane region" description="Helical" evidence="2">
    <location>
        <begin position="12"/>
        <end position="32"/>
    </location>
</feature>
<evidence type="ECO:0000256" key="1">
    <source>
        <dbReference type="SAM" id="MobiDB-lite"/>
    </source>
</evidence>
<feature type="transmembrane region" description="Helical" evidence="2">
    <location>
        <begin position="299"/>
        <end position="319"/>
    </location>
</feature>
<feature type="transmembrane region" description="Helical" evidence="2">
    <location>
        <begin position="180"/>
        <end position="203"/>
    </location>
</feature>
<comment type="caution">
    <text evidence="3">The sequence shown here is derived from an EMBL/GenBank/DDBJ whole genome shotgun (WGS) entry which is preliminary data.</text>
</comment>
<gene>
    <name evidence="3" type="ORF">WMO37_03910</name>
</gene>
<keyword evidence="4" id="KW-1185">Reference proteome</keyword>
<name>A0ABV1H388_9FIRM</name>
<organism evidence="3 4">
    <name type="scientific">Lachnospira intestinalis</name>
    <dbReference type="NCBI Taxonomy" id="3133158"/>
    <lineage>
        <taxon>Bacteria</taxon>
        <taxon>Bacillati</taxon>
        <taxon>Bacillota</taxon>
        <taxon>Clostridia</taxon>
        <taxon>Lachnospirales</taxon>
        <taxon>Lachnospiraceae</taxon>
        <taxon>Lachnospira</taxon>
    </lineage>
</organism>
<feature type="compositionally biased region" description="Polar residues" evidence="1">
    <location>
        <begin position="571"/>
        <end position="582"/>
    </location>
</feature>
<feature type="transmembrane region" description="Helical" evidence="2">
    <location>
        <begin position="340"/>
        <end position="358"/>
    </location>
</feature>
<keyword evidence="2" id="KW-0812">Transmembrane</keyword>